<evidence type="ECO:0000256" key="8">
    <source>
        <dbReference type="ARBA" id="ARBA00023002"/>
    </source>
</evidence>
<dbReference type="GeneTree" id="ENSGT00940000157044"/>
<keyword evidence="9 12" id="KW-0472">Membrane</keyword>
<accession>A0A674KA16</accession>
<keyword evidence="5" id="KW-0874">Quinone</keyword>
<keyword evidence="8" id="KW-0560">Oxidoreductase</keyword>
<evidence type="ECO:0000256" key="6">
    <source>
        <dbReference type="ARBA" id="ARBA00022824"/>
    </source>
</evidence>
<dbReference type="GO" id="GO:0048038">
    <property type="term" value="F:quinone binding"/>
    <property type="evidence" value="ECO:0007669"/>
    <property type="project" value="UniProtKB-KW"/>
</dbReference>
<dbReference type="InterPro" id="IPR012932">
    <property type="entry name" value="VKOR"/>
</dbReference>
<keyword evidence="4 12" id="KW-0812">Transmembrane</keyword>
<feature type="domain" description="Vitamin K epoxide reductase" evidence="13">
    <location>
        <begin position="35"/>
        <end position="166"/>
    </location>
</feature>
<evidence type="ECO:0000256" key="7">
    <source>
        <dbReference type="ARBA" id="ARBA00022989"/>
    </source>
</evidence>
<evidence type="ECO:0000256" key="12">
    <source>
        <dbReference type="SAM" id="Phobius"/>
    </source>
</evidence>
<dbReference type="InterPro" id="IPR038354">
    <property type="entry name" value="VKOR_sf"/>
</dbReference>
<keyword evidence="10" id="KW-1015">Disulfide bond</keyword>
<dbReference type="PANTHER" id="PTHR14519">
    <property type="entry name" value="VITAMIN K EPOXIDE REDUCTASE COMPLEX, SUBUNIT 1"/>
    <property type="match status" value="1"/>
</dbReference>
<sequence>MGGGRCQSLPGCSISATYVGAHPYVAAGNCQAHGNCNVTWFWSLLGSQGLLHSAEPAHPSLSSVGSFSASGWGRGFGLVEDLLGKHSVFNQPNSLFGIVFYILQTLLGFSPSTLAAVTLVGTSVVSIAGSLYLAYILFFVLHDFCLVCVTTYLLNGALLLLNYKRLVCLSGSGQRRAKPKGQ</sequence>
<dbReference type="GO" id="GO:0007596">
    <property type="term" value="P:blood coagulation"/>
    <property type="evidence" value="ECO:0007669"/>
    <property type="project" value="TreeGrafter"/>
</dbReference>
<keyword evidence="11" id="KW-0676">Redox-active center</keyword>
<keyword evidence="15" id="KW-1185">Reference proteome</keyword>
<name>A0A674KA16_9SAUR</name>
<keyword evidence="6" id="KW-0256">Endoplasmic reticulum</keyword>
<dbReference type="Gene3D" id="1.20.1440.130">
    <property type="entry name" value="VKOR domain"/>
    <property type="match status" value="1"/>
</dbReference>
<evidence type="ECO:0000259" key="13">
    <source>
        <dbReference type="SMART" id="SM00756"/>
    </source>
</evidence>
<dbReference type="Ensembl" id="ENSTMTT00000030389.1">
    <property type="protein sequence ID" value="ENSTMTP00000029317.1"/>
    <property type="gene ID" value="ENSTMTG00000021220.1"/>
</dbReference>
<dbReference type="Proteomes" id="UP000472274">
    <property type="component" value="Unplaced"/>
</dbReference>
<feature type="transmembrane region" description="Helical" evidence="12">
    <location>
        <begin position="132"/>
        <end position="155"/>
    </location>
</feature>
<evidence type="ECO:0000313" key="14">
    <source>
        <dbReference type="Ensembl" id="ENSTMTP00000029317.1"/>
    </source>
</evidence>
<dbReference type="GO" id="GO:0047057">
    <property type="term" value="F:vitamin-K-epoxide reductase (warfarin-sensitive) activity"/>
    <property type="evidence" value="ECO:0007669"/>
    <property type="project" value="UniProtKB-EC"/>
</dbReference>
<evidence type="ECO:0000256" key="1">
    <source>
        <dbReference type="ARBA" id="ARBA00004477"/>
    </source>
</evidence>
<evidence type="ECO:0000256" key="5">
    <source>
        <dbReference type="ARBA" id="ARBA00022719"/>
    </source>
</evidence>
<comment type="subcellular location">
    <subcellularLocation>
        <location evidence="1">Endoplasmic reticulum membrane</location>
        <topology evidence="1">Multi-pass membrane protein</topology>
    </subcellularLocation>
</comment>
<dbReference type="SMART" id="SM00756">
    <property type="entry name" value="VKc"/>
    <property type="match status" value="1"/>
</dbReference>
<proteinExistence type="inferred from homology"/>
<comment type="similarity">
    <text evidence="2">Belongs to the VKOR family.</text>
</comment>
<feature type="transmembrane region" description="Helical" evidence="12">
    <location>
        <begin position="95"/>
        <end position="120"/>
    </location>
</feature>
<evidence type="ECO:0000256" key="3">
    <source>
        <dbReference type="ARBA" id="ARBA00012278"/>
    </source>
</evidence>
<dbReference type="Pfam" id="PF07884">
    <property type="entry name" value="VKOR"/>
    <property type="match status" value="1"/>
</dbReference>
<evidence type="ECO:0000256" key="9">
    <source>
        <dbReference type="ARBA" id="ARBA00023136"/>
    </source>
</evidence>
<dbReference type="GO" id="GO:0005789">
    <property type="term" value="C:endoplasmic reticulum membrane"/>
    <property type="evidence" value="ECO:0007669"/>
    <property type="project" value="UniProtKB-SubCell"/>
</dbReference>
<organism evidence="14 15">
    <name type="scientific">Terrapene triunguis</name>
    <name type="common">Three-toed box turtle</name>
    <dbReference type="NCBI Taxonomy" id="2587831"/>
    <lineage>
        <taxon>Eukaryota</taxon>
        <taxon>Metazoa</taxon>
        <taxon>Chordata</taxon>
        <taxon>Craniata</taxon>
        <taxon>Vertebrata</taxon>
        <taxon>Euteleostomi</taxon>
        <taxon>Archelosauria</taxon>
        <taxon>Testudinata</taxon>
        <taxon>Testudines</taxon>
        <taxon>Cryptodira</taxon>
        <taxon>Durocryptodira</taxon>
        <taxon>Testudinoidea</taxon>
        <taxon>Emydidae</taxon>
        <taxon>Terrapene</taxon>
    </lineage>
</organism>
<evidence type="ECO:0000256" key="2">
    <source>
        <dbReference type="ARBA" id="ARBA00006214"/>
    </source>
</evidence>
<evidence type="ECO:0000256" key="11">
    <source>
        <dbReference type="ARBA" id="ARBA00023284"/>
    </source>
</evidence>
<dbReference type="InParanoid" id="A0A674KA16"/>
<dbReference type="CDD" id="cd12917">
    <property type="entry name" value="VKOR_euk"/>
    <property type="match status" value="1"/>
</dbReference>
<reference evidence="14" key="2">
    <citation type="submission" date="2025-09" db="UniProtKB">
        <authorList>
            <consortium name="Ensembl"/>
        </authorList>
    </citation>
    <scope>IDENTIFICATION</scope>
</reference>
<dbReference type="InterPro" id="IPR042406">
    <property type="entry name" value="VKORC1/VKORC1L1"/>
</dbReference>
<dbReference type="EC" id="1.17.4.4" evidence="3"/>
<evidence type="ECO:0000256" key="4">
    <source>
        <dbReference type="ARBA" id="ARBA00022692"/>
    </source>
</evidence>
<dbReference type="GO" id="GO:0042373">
    <property type="term" value="P:vitamin K metabolic process"/>
    <property type="evidence" value="ECO:0007669"/>
    <property type="project" value="InterPro"/>
</dbReference>
<dbReference type="AlphaFoldDB" id="A0A674KA16"/>
<protein>
    <recommendedName>
        <fullName evidence="3">vitamin-K-epoxide reductase (warfarin-sensitive)</fullName>
        <ecNumber evidence="3">1.17.4.4</ecNumber>
    </recommendedName>
</protein>
<evidence type="ECO:0000256" key="10">
    <source>
        <dbReference type="ARBA" id="ARBA00023157"/>
    </source>
</evidence>
<dbReference type="PANTHER" id="PTHR14519:SF8">
    <property type="entry name" value="VITAMIN K EPOXIDE REDUCTASE COMPLEX SUBUNIT 1"/>
    <property type="match status" value="1"/>
</dbReference>
<evidence type="ECO:0000313" key="15">
    <source>
        <dbReference type="Proteomes" id="UP000472274"/>
    </source>
</evidence>
<reference evidence="14" key="1">
    <citation type="submission" date="2025-08" db="UniProtKB">
        <authorList>
            <consortium name="Ensembl"/>
        </authorList>
    </citation>
    <scope>IDENTIFICATION</scope>
</reference>
<keyword evidence="7 12" id="KW-1133">Transmembrane helix</keyword>